<evidence type="ECO:0000313" key="2">
    <source>
        <dbReference type="EMBL" id="MFB2882319.1"/>
    </source>
</evidence>
<dbReference type="PANTHER" id="PTHR43685">
    <property type="entry name" value="GLYCOSYLTRANSFERASE"/>
    <property type="match status" value="1"/>
</dbReference>
<dbReference type="EMBL" id="JBHFNQ010000270">
    <property type="protein sequence ID" value="MFB2882319.1"/>
    <property type="molecule type" value="Genomic_DNA"/>
</dbReference>
<name>A0ABV4XHP0_9CYAN</name>
<dbReference type="Pfam" id="PF10111">
    <property type="entry name" value="Glyco_tranf_2_2"/>
    <property type="match status" value="1"/>
</dbReference>
<proteinExistence type="predicted"/>
<dbReference type="EC" id="2.4.-.-" evidence="2"/>
<dbReference type="CDD" id="cd00761">
    <property type="entry name" value="Glyco_tranf_GTA_type"/>
    <property type="match status" value="1"/>
</dbReference>
<evidence type="ECO:0000313" key="3">
    <source>
        <dbReference type="Proteomes" id="UP001576774"/>
    </source>
</evidence>
<dbReference type="SUPFAM" id="SSF53448">
    <property type="entry name" value="Nucleotide-diphospho-sugar transferases"/>
    <property type="match status" value="1"/>
</dbReference>
<keyword evidence="2" id="KW-0808">Transferase</keyword>
<organism evidence="2 3">
    <name type="scientific">Floridaenema aerugineum BLCC-F46</name>
    <dbReference type="NCBI Taxonomy" id="3153654"/>
    <lineage>
        <taxon>Bacteria</taxon>
        <taxon>Bacillati</taxon>
        <taxon>Cyanobacteriota</taxon>
        <taxon>Cyanophyceae</taxon>
        <taxon>Oscillatoriophycideae</taxon>
        <taxon>Aerosakkonematales</taxon>
        <taxon>Aerosakkonemataceae</taxon>
        <taxon>Floridanema</taxon>
        <taxon>Floridanema aerugineum</taxon>
    </lineage>
</organism>
<evidence type="ECO:0000259" key="1">
    <source>
        <dbReference type="Pfam" id="PF10111"/>
    </source>
</evidence>
<dbReference type="InterPro" id="IPR019290">
    <property type="entry name" value="GlycosylTrfase-like_prok"/>
</dbReference>
<dbReference type="Proteomes" id="UP001576774">
    <property type="component" value="Unassembled WGS sequence"/>
</dbReference>
<dbReference type="RefSeq" id="WP_413275272.1">
    <property type="nucleotide sequence ID" value="NZ_JBHFNQ010000270.1"/>
</dbReference>
<feature type="domain" description="Glycosyltransferase 2-like prokaryotic type" evidence="1">
    <location>
        <begin position="5"/>
        <end position="252"/>
    </location>
</feature>
<dbReference type="GO" id="GO:0016757">
    <property type="term" value="F:glycosyltransferase activity"/>
    <property type="evidence" value="ECO:0007669"/>
    <property type="project" value="UniProtKB-KW"/>
</dbReference>
<protein>
    <submittedName>
        <fullName evidence="2">Glycosyltransferase</fullName>
        <ecNumber evidence="2">2.4.-.-</ecNumber>
    </submittedName>
</protein>
<keyword evidence="2" id="KW-0328">Glycosyltransferase</keyword>
<dbReference type="PANTHER" id="PTHR43685:SF2">
    <property type="entry name" value="GLYCOSYLTRANSFERASE 2-LIKE DOMAIN-CONTAINING PROTEIN"/>
    <property type="match status" value="1"/>
</dbReference>
<accession>A0ABV4XHP0</accession>
<dbReference type="Gene3D" id="3.90.550.10">
    <property type="entry name" value="Spore Coat Polysaccharide Biosynthesis Protein SpsA, Chain A"/>
    <property type="match status" value="1"/>
</dbReference>
<dbReference type="InterPro" id="IPR050834">
    <property type="entry name" value="Glycosyltransf_2"/>
</dbReference>
<gene>
    <name evidence="2" type="ORF">ACE1CC_36190</name>
</gene>
<dbReference type="InterPro" id="IPR029044">
    <property type="entry name" value="Nucleotide-diphossugar_trans"/>
</dbReference>
<comment type="caution">
    <text evidence="2">The sequence shown here is derived from an EMBL/GenBank/DDBJ whole genome shotgun (WGS) entry which is preliminary data.</text>
</comment>
<reference evidence="2 3" key="1">
    <citation type="submission" date="2024-09" db="EMBL/GenBank/DDBJ databases">
        <title>Floridaenema gen nov. (Aerosakkonemataceae, Aerosakkonematales ord. nov., Cyanobacteria) from benthic tropical and subtropical fresh waters, with the description of four new species.</title>
        <authorList>
            <person name="Moretto J.A."/>
            <person name="Berthold D.E."/>
            <person name="Lefler F.W."/>
            <person name="Huang I.-S."/>
            <person name="Laughinghouse H. IV."/>
        </authorList>
    </citation>
    <scope>NUCLEOTIDE SEQUENCE [LARGE SCALE GENOMIC DNA]</scope>
    <source>
        <strain evidence="2 3">BLCC-F46</strain>
    </source>
</reference>
<sequence length="323" mass="36313">MPTISVIIPVYNGEKTIQQTIESVINQTFTDFEIIIINDGSKDSTLDIISTIQDPRIKVFSYANAGLSASRNRGLSLASGEFISFLDADDCWTPDKLQAQLEALQANPEAAVAYSWTDYIDEYGQVLRSGTRISVSGNVYEKLLVRNFLENGSNALIRRQALTEVGNFDESLTAAEDWDMYVRLASRYHFVVVRSPQILYRVSTSSMSTNVAKQEAASLQVIERAFNQAPESLQHLKKYALSTLYIYLTFKVLENPSGRQNALTAARYLRLAVKSDRSVLKRQQTMLKALFKILVVLLMPMKQSQALVNQAKNLFKNFNQLGK</sequence>
<keyword evidence="3" id="KW-1185">Reference proteome</keyword>